<dbReference type="EMBL" id="MG201401">
    <property type="protein sequence ID" value="ATS92419.1"/>
    <property type="molecule type" value="Genomic_DNA"/>
</dbReference>
<evidence type="ECO:0000313" key="1">
    <source>
        <dbReference type="EMBL" id="ATS92419.1"/>
    </source>
</evidence>
<keyword evidence="2" id="KW-1185">Reference proteome</keyword>
<protein>
    <submittedName>
        <fullName evidence="1">Uncharacterized protein</fullName>
    </submittedName>
</protein>
<organism evidence="1 2">
    <name type="scientific">Escherichia phage PGT2</name>
    <dbReference type="NCBI Taxonomy" id="2047782"/>
    <lineage>
        <taxon>Viruses</taxon>
        <taxon>Duplodnaviria</taxon>
        <taxon>Heunggongvirae</taxon>
        <taxon>Uroviricota</taxon>
        <taxon>Caudoviricetes</taxon>
        <taxon>Autographivirales</taxon>
        <taxon>Autonotataviridae</taxon>
        <taxon>Ermolevavirus</taxon>
        <taxon>Ermolevavirus PGT2</taxon>
    </lineage>
</organism>
<evidence type="ECO:0000313" key="2">
    <source>
        <dbReference type="Proteomes" id="UP000240674"/>
    </source>
</evidence>
<proteinExistence type="predicted"/>
<gene>
    <name evidence="1" type="ORF">PGT2_g00001</name>
</gene>
<accession>A0A2D2W2Y6</accession>
<name>A0A2D2W2Y6_9CAUD</name>
<reference evidence="1 2" key="1">
    <citation type="submission" date="2017-10" db="EMBL/GenBank/DDBJ databases">
        <title>Complete genome sequence of Escherichia coli bacteriophage PGT2.</title>
        <authorList>
            <person name="Kulikov E.E."/>
            <person name="Golomidova A.K."/>
            <person name="Kudryavtseva A.V."/>
            <person name="Letarov A.V."/>
        </authorList>
    </citation>
    <scope>NUCLEOTIDE SEQUENCE [LARGE SCALE GENOMIC DNA]</scope>
</reference>
<dbReference type="Proteomes" id="UP000240674">
    <property type="component" value="Segment"/>
</dbReference>
<sequence>MAIRNWAAVLAIVDSVGTEAALSLPYVPADANTMPDRAKRYAIEYNIQRGKYGETLPEVPTSCTYRD</sequence>